<dbReference type="EMBL" id="SNXW01000013">
    <property type="protein sequence ID" value="TDP79468.1"/>
    <property type="molecule type" value="Genomic_DNA"/>
</dbReference>
<dbReference type="PROSITE" id="PS51257">
    <property type="entry name" value="PROKAR_LIPOPROTEIN"/>
    <property type="match status" value="1"/>
</dbReference>
<sequence>MIKSLTWVSLLLALLASGCASMDTDTYGRKEGWRRARVVEVGGIESPMKTLQTDCRSELGPNPPYTRFAVVSYNVRGSPRNKARRISAIPNDLDLQADDLVFVNIQNCLAPLRKRDALGNTP</sequence>
<dbReference type="OrthoDB" id="9152127at2"/>
<evidence type="ECO:0000256" key="1">
    <source>
        <dbReference type="SAM" id="SignalP"/>
    </source>
</evidence>
<organism evidence="2 3">
    <name type="scientific">Aquabacterium commune</name>
    <dbReference type="NCBI Taxonomy" id="70586"/>
    <lineage>
        <taxon>Bacteria</taxon>
        <taxon>Pseudomonadati</taxon>
        <taxon>Pseudomonadota</taxon>
        <taxon>Betaproteobacteria</taxon>
        <taxon>Burkholderiales</taxon>
        <taxon>Aquabacterium</taxon>
    </lineage>
</organism>
<dbReference type="Proteomes" id="UP000294593">
    <property type="component" value="Unassembled WGS sequence"/>
</dbReference>
<reference evidence="2 3" key="1">
    <citation type="submission" date="2019-03" db="EMBL/GenBank/DDBJ databases">
        <title>Genomic Encyclopedia of Type Strains, Phase IV (KMG-IV): sequencing the most valuable type-strain genomes for metagenomic binning, comparative biology and taxonomic classification.</title>
        <authorList>
            <person name="Goeker M."/>
        </authorList>
    </citation>
    <scope>NUCLEOTIDE SEQUENCE [LARGE SCALE GENOMIC DNA]</scope>
    <source>
        <strain evidence="2 3">DSM 11901</strain>
    </source>
</reference>
<dbReference type="AlphaFoldDB" id="A0A4V3CUP5"/>
<keyword evidence="3" id="KW-1185">Reference proteome</keyword>
<evidence type="ECO:0000313" key="3">
    <source>
        <dbReference type="Proteomes" id="UP000294593"/>
    </source>
</evidence>
<feature type="signal peptide" evidence="1">
    <location>
        <begin position="1"/>
        <end position="22"/>
    </location>
</feature>
<protein>
    <recommendedName>
        <fullName evidence="4">Lipoprotein</fullName>
    </recommendedName>
</protein>
<dbReference type="RefSeq" id="WP_133611162.1">
    <property type="nucleotide sequence ID" value="NZ_SNXW01000013.1"/>
</dbReference>
<comment type="caution">
    <text evidence="2">The sequence shown here is derived from an EMBL/GenBank/DDBJ whole genome shotgun (WGS) entry which is preliminary data.</text>
</comment>
<gene>
    <name evidence="2" type="ORF">EV672_11341</name>
</gene>
<keyword evidence="1" id="KW-0732">Signal</keyword>
<feature type="chain" id="PRO_5020870336" description="Lipoprotein" evidence="1">
    <location>
        <begin position="23"/>
        <end position="122"/>
    </location>
</feature>
<proteinExistence type="predicted"/>
<evidence type="ECO:0008006" key="4">
    <source>
        <dbReference type="Google" id="ProtNLM"/>
    </source>
</evidence>
<name>A0A4V3CUP5_9BURK</name>
<evidence type="ECO:0000313" key="2">
    <source>
        <dbReference type="EMBL" id="TDP79468.1"/>
    </source>
</evidence>
<accession>A0A4V3CUP5</accession>